<dbReference type="AlphaFoldDB" id="A0A242M6L8"/>
<dbReference type="GO" id="GO:0003861">
    <property type="term" value="F:3-isopropylmalate dehydratase activity"/>
    <property type="evidence" value="ECO:0007669"/>
    <property type="project" value="UniProtKB-EC"/>
</dbReference>
<feature type="domain" description="Aconitase A/isopropylmalate dehydratase small subunit swivel" evidence="11">
    <location>
        <begin position="1"/>
        <end position="123"/>
    </location>
</feature>
<dbReference type="NCBIfam" id="TIGR00171">
    <property type="entry name" value="leuD"/>
    <property type="match status" value="1"/>
</dbReference>
<evidence type="ECO:0000313" key="13">
    <source>
        <dbReference type="Proteomes" id="UP000194546"/>
    </source>
</evidence>
<evidence type="ECO:0000313" key="12">
    <source>
        <dbReference type="EMBL" id="OTP66840.1"/>
    </source>
</evidence>
<dbReference type="PANTHER" id="PTHR43345">
    <property type="entry name" value="3-ISOPROPYLMALATE DEHYDRATASE SMALL SUBUNIT 2-RELATED-RELATED"/>
    <property type="match status" value="1"/>
</dbReference>
<dbReference type="Pfam" id="PF00694">
    <property type="entry name" value="Aconitase_C"/>
    <property type="match status" value="1"/>
</dbReference>
<dbReference type="InterPro" id="IPR015928">
    <property type="entry name" value="Aconitase/3IPM_dehydase_swvl"/>
</dbReference>
<proteinExistence type="inferred from homology"/>
<dbReference type="GO" id="GO:0009316">
    <property type="term" value="C:3-isopropylmalate dehydratase complex"/>
    <property type="evidence" value="ECO:0007669"/>
    <property type="project" value="InterPro"/>
</dbReference>
<reference evidence="12 13" key="1">
    <citation type="submission" date="2017-03" db="EMBL/GenBank/DDBJ databases">
        <title>Genome analysis of strain PAMC 26510.</title>
        <authorList>
            <person name="Oh H.-M."/>
            <person name="Yang J.-A."/>
        </authorList>
    </citation>
    <scope>NUCLEOTIDE SEQUENCE [LARGE SCALE GENOMIC DNA]</scope>
    <source>
        <strain evidence="12 13">PAMC 26510</strain>
    </source>
</reference>
<dbReference type="InterPro" id="IPR050075">
    <property type="entry name" value="LeuD"/>
</dbReference>
<comment type="caution">
    <text evidence="12">The sequence shown here is derived from an EMBL/GenBank/DDBJ whole genome shotgun (WGS) entry which is preliminary data.</text>
</comment>
<keyword evidence="10" id="KW-0100">Branched-chain amino acid biosynthesis</keyword>
<comment type="function">
    <text evidence="2">Catalyzes the isomerization between 2-isopropylmalate and 3-isopropylmalate, via the formation of 2-isopropylmaleate.</text>
</comment>
<dbReference type="EMBL" id="NBTY01000199">
    <property type="protein sequence ID" value="OTP66840.1"/>
    <property type="molecule type" value="Genomic_DNA"/>
</dbReference>
<evidence type="ECO:0000256" key="4">
    <source>
        <dbReference type="ARBA" id="ARBA00009845"/>
    </source>
</evidence>
<dbReference type="InterPro" id="IPR004431">
    <property type="entry name" value="3-IsopropMal_deHydase_ssu"/>
</dbReference>
<protein>
    <recommendedName>
        <fullName evidence="6">3-isopropylmalate dehydratase</fullName>
        <ecNumber evidence="6">4.2.1.33</ecNumber>
    </recommendedName>
</protein>
<dbReference type="Gene3D" id="3.20.19.10">
    <property type="entry name" value="Aconitase, domain 4"/>
    <property type="match status" value="1"/>
</dbReference>
<keyword evidence="7" id="KW-0432">Leucine biosynthesis</keyword>
<comment type="similarity">
    <text evidence="4">Belongs to the LeuD family. LeuD type 1 subfamily.</text>
</comment>
<accession>A0A242M6L8</accession>
<dbReference type="PANTHER" id="PTHR43345:SF5">
    <property type="entry name" value="3-ISOPROPYLMALATE DEHYDRATASE SMALL SUBUNIT"/>
    <property type="match status" value="1"/>
</dbReference>
<evidence type="ECO:0000256" key="2">
    <source>
        <dbReference type="ARBA" id="ARBA00002695"/>
    </source>
</evidence>
<evidence type="ECO:0000256" key="3">
    <source>
        <dbReference type="ARBA" id="ARBA00004729"/>
    </source>
</evidence>
<evidence type="ECO:0000256" key="7">
    <source>
        <dbReference type="ARBA" id="ARBA00022430"/>
    </source>
</evidence>
<name>A0A242M6L8_CABSO</name>
<dbReference type="UniPathway" id="UPA00048">
    <property type="reaction ID" value="UER00071"/>
</dbReference>
<organism evidence="12 13">
    <name type="scientific">Caballeronia sordidicola</name>
    <name type="common">Burkholderia sordidicola</name>
    <dbReference type="NCBI Taxonomy" id="196367"/>
    <lineage>
        <taxon>Bacteria</taxon>
        <taxon>Pseudomonadati</taxon>
        <taxon>Pseudomonadota</taxon>
        <taxon>Betaproteobacteria</taxon>
        <taxon>Burkholderiales</taxon>
        <taxon>Burkholderiaceae</taxon>
        <taxon>Caballeronia</taxon>
    </lineage>
</organism>
<dbReference type="InterPro" id="IPR000573">
    <property type="entry name" value="AconitaseA/IPMdHydase_ssu_swvl"/>
</dbReference>
<dbReference type="CDD" id="cd01577">
    <property type="entry name" value="IPMI_Swivel"/>
    <property type="match status" value="1"/>
</dbReference>
<evidence type="ECO:0000256" key="8">
    <source>
        <dbReference type="ARBA" id="ARBA00022605"/>
    </source>
</evidence>
<evidence type="ECO:0000256" key="6">
    <source>
        <dbReference type="ARBA" id="ARBA00011998"/>
    </source>
</evidence>
<evidence type="ECO:0000256" key="5">
    <source>
        <dbReference type="ARBA" id="ARBA00011271"/>
    </source>
</evidence>
<dbReference type="EC" id="4.2.1.33" evidence="6"/>
<evidence type="ECO:0000256" key="9">
    <source>
        <dbReference type="ARBA" id="ARBA00023239"/>
    </source>
</evidence>
<dbReference type="RefSeq" id="WP_062169887.1">
    <property type="nucleotide sequence ID" value="NZ_NBTY01000199.1"/>
</dbReference>
<comment type="subunit">
    <text evidence="5">Heterodimer of LeuC and LeuD.</text>
</comment>
<comment type="pathway">
    <text evidence="3">Amino-acid biosynthesis; L-leucine biosynthesis; L-leucine from 3-methyl-2-oxobutanoate: step 2/4.</text>
</comment>
<evidence type="ECO:0000256" key="1">
    <source>
        <dbReference type="ARBA" id="ARBA00000491"/>
    </source>
</evidence>
<sequence>MKAFTVCEGIAAPLLRDNIDTDMIVRVERIAQLQRGQFKAWAFEMMRYHADGSENPSFILNQPPFRGAKILLSGSNFGCGSSREMAVWALEEFGIRCVIAQSFGDIFYANCIQNGLLAIRMSAAQIELLAAAAGRGDPLCVDLHSRTVSAPGVPPVAFDFPGHHRDALLEGLDEIDQTLRHDARILAFQQAGKVRCPWVYIQQ</sequence>
<dbReference type="GO" id="GO:0009098">
    <property type="term" value="P:L-leucine biosynthetic process"/>
    <property type="evidence" value="ECO:0007669"/>
    <property type="project" value="UniProtKB-UniPathway"/>
</dbReference>
<keyword evidence="8" id="KW-0028">Amino-acid biosynthesis</keyword>
<gene>
    <name evidence="12" type="ORF">PAMC26510_33930</name>
</gene>
<dbReference type="NCBIfam" id="NF002458">
    <property type="entry name" value="PRK01641.1"/>
    <property type="match status" value="1"/>
</dbReference>
<keyword evidence="9" id="KW-0456">Lyase</keyword>
<comment type="catalytic activity">
    <reaction evidence="1">
        <text>(2R,3S)-3-isopropylmalate = (2S)-2-isopropylmalate</text>
        <dbReference type="Rhea" id="RHEA:32287"/>
        <dbReference type="ChEBI" id="CHEBI:1178"/>
        <dbReference type="ChEBI" id="CHEBI:35121"/>
        <dbReference type="EC" id="4.2.1.33"/>
    </reaction>
</comment>
<dbReference type="InterPro" id="IPR033940">
    <property type="entry name" value="IPMI_Swivel"/>
</dbReference>
<dbReference type="SUPFAM" id="SSF52016">
    <property type="entry name" value="LeuD/IlvD-like"/>
    <property type="match status" value="1"/>
</dbReference>
<dbReference type="Proteomes" id="UP000194546">
    <property type="component" value="Unassembled WGS sequence"/>
</dbReference>
<evidence type="ECO:0000256" key="10">
    <source>
        <dbReference type="ARBA" id="ARBA00023304"/>
    </source>
</evidence>
<evidence type="ECO:0000259" key="11">
    <source>
        <dbReference type="Pfam" id="PF00694"/>
    </source>
</evidence>